<sequence>MADSNMHNSIRIPPKWIELNVTKRECCMFIAEPDDDTETMCQCGRRKIDHGEFVKYQHRSAQWIPSLHTRVFSTDAYGTILFEGEHHPNKAHYARLSYDTNPDLIVQLMKFVWGHEMPKLVISIQGGSANFELSARLGKIFQAGLIKVAKTTSAWVLSSGLNTGVTKHLGTALNNERWIGGSKRGRIVSVGVAPWGMIEQRNDLIGRNKERVYSPMDHASKFLHLNPRHSNFLLVDNGSVGKFGGENYFRRKFEKCISTYPASPDRGCDTPVVVVVLEGGCHTLNGIHDYLYDDPPIPVVIFAGTGKCADIVAWMVKKFTNEYELNDARDDIIKRVAHSFHVGINRCALLFQQLKEIFRKKNLISVYNPNATTEEEEFDSVILASIFRSQHWSPLQQLSLTLVWDRVDIAQAEVFVYGREWSRDNLEHAMMEALVSNRLDFVNLLLEHGLNMQQFLTASRLQALYSSKRIQSKLIESVLMELSQIRTSSSKKKDPHDKNLTLHDVGVAFSHMMGHVYRSTYIYLVAKSHDAKDGAVDEQEIRSQTFAQPFDDLFVWAIITKRHELGKILWVHGRGALAKALVAVKLNKYLVKELKSSEKTTTNLVVEFENNAEEWENLSVSLLDSCYRQDSKMARQLLTMELDNWSKQTCLMLAVMARHRMLLGHPCCQMLLADLWMGALNIKSNSSLKIVMGILLPPLVLLWDYKSREELQLLPHQEKSSILHHSILPHNNGIITDHLNPPTENQVFPTSVGVTSLDASSLRTYDATKSRGSINSIFNKRPNMERTTDLAEVVKKLNLSSTPTTTAFVTPDGMIAEPILRDVLHQPQRLVKVVERPAYTVSQVAGPHVFNLAPVNNALPDDQPFRFKAVNSSDHHSSFVTTQQSLPAWRKFIEFHKAPITNFFRHAIAYIIFMFTLAYVILYPQDPSSIGWVEIYVVACVFTQGLECIREFIYIDALSISQKLKQMGETVWQFGDFFVVIIFLVGTSLRLIDGYFEYGMVTLRTSSIYWNLRLYKFLGVHRFVGPKIVMMSRMFSHMVCFSMIIFVVIISFGMARESIRFPDMTPTFKDLAQGFLEPYIMMFGEVDLDALSPRCGDGSDDDVPCPIGSWLIPLCWVVYMMVSNVLIVNVLIAVFNRIYSEVDAMAMEVWMFQRFTFVMEFENKPTLPPPLIIICHLTSLMKFISSKFIHCICEEELLERNLDEDEKLHIIIGNDHSLKSFLALNEQHIGFDFEEENVDVIRAILLKEQTGSFGNGEMLANKLGISSEKLSIQQLKFGLQELYVEMEEQRNKLDKLTAYWEMDIANQGADNDENFKESEDVSSHESLVAPF</sequence>
<dbReference type="OMA" id="KRECIRY"/>
<evidence type="ECO:0000259" key="11">
    <source>
        <dbReference type="Pfam" id="PF00520"/>
    </source>
</evidence>
<feature type="transmembrane region" description="Helical" evidence="10">
    <location>
        <begin position="929"/>
        <end position="949"/>
    </location>
</feature>
<dbReference type="PANTHER" id="PTHR13800">
    <property type="entry name" value="TRANSIENT RECEPTOR POTENTIAL CATION CHANNEL, SUBFAMILY M, MEMBER 6"/>
    <property type="match status" value="1"/>
</dbReference>
<keyword evidence="15" id="KW-1185">Reference proteome</keyword>
<feature type="transmembrane region" description="Helical" evidence="10">
    <location>
        <begin position="903"/>
        <end position="923"/>
    </location>
</feature>
<accession>A0A1D2MX63</accession>
<dbReference type="GO" id="GO:0005261">
    <property type="term" value="F:monoatomic cation channel activity"/>
    <property type="evidence" value="ECO:0007669"/>
    <property type="project" value="TreeGrafter"/>
</dbReference>
<evidence type="ECO:0000256" key="2">
    <source>
        <dbReference type="ARBA" id="ARBA00022448"/>
    </source>
</evidence>
<keyword evidence="14" id="KW-0675">Receptor</keyword>
<comment type="caution">
    <text evidence="14">The sequence shown here is derived from an EMBL/GenBank/DDBJ whole genome shotgun (WGS) entry which is preliminary data.</text>
</comment>
<organism evidence="14 15">
    <name type="scientific">Orchesella cincta</name>
    <name type="common">Springtail</name>
    <name type="synonym">Podura cincta</name>
    <dbReference type="NCBI Taxonomy" id="48709"/>
    <lineage>
        <taxon>Eukaryota</taxon>
        <taxon>Metazoa</taxon>
        <taxon>Ecdysozoa</taxon>
        <taxon>Arthropoda</taxon>
        <taxon>Hexapoda</taxon>
        <taxon>Collembola</taxon>
        <taxon>Entomobryomorpha</taxon>
        <taxon>Entomobryoidea</taxon>
        <taxon>Orchesellidae</taxon>
        <taxon>Orchesellinae</taxon>
        <taxon>Orchesella</taxon>
    </lineage>
</organism>
<evidence type="ECO:0000259" key="13">
    <source>
        <dbReference type="Pfam" id="PF25508"/>
    </source>
</evidence>
<comment type="subcellular location">
    <subcellularLocation>
        <location evidence="1">Membrane</location>
        <topology evidence="1">Multi-pass membrane protein</topology>
    </subcellularLocation>
</comment>
<evidence type="ECO:0000259" key="12">
    <source>
        <dbReference type="Pfam" id="PF18139"/>
    </source>
</evidence>
<dbReference type="Pfam" id="PF25508">
    <property type="entry name" value="TRPM2"/>
    <property type="match status" value="1"/>
</dbReference>
<feature type="domain" description="TRPM SLOG" evidence="12">
    <location>
        <begin position="91"/>
        <end position="355"/>
    </location>
</feature>
<feature type="transmembrane region" description="Helical" evidence="10">
    <location>
        <begin position="970"/>
        <end position="989"/>
    </location>
</feature>
<proteinExistence type="predicted"/>
<keyword evidence="7" id="KW-0407">Ion channel</keyword>
<feature type="domain" description="TRPM-like" evidence="13">
    <location>
        <begin position="413"/>
        <end position="662"/>
    </location>
</feature>
<dbReference type="InterPro" id="IPR050927">
    <property type="entry name" value="TRPM"/>
</dbReference>
<dbReference type="GO" id="GO:0030001">
    <property type="term" value="P:metal ion transport"/>
    <property type="evidence" value="ECO:0007669"/>
    <property type="project" value="TreeGrafter"/>
</dbReference>
<feature type="transmembrane region" description="Helical" evidence="10">
    <location>
        <begin position="1035"/>
        <end position="1055"/>
    </location>
</feature>
<reference evidence="14 15" key="1">
    <citation type="journal article" date="2016" name="Genome Biol. Evol.">
        <title>Gene Family Evolution Reflects Adaptation to Soil Environmental Stressors in the Genome of the Collembolan Orchesella cincta.</title>
        <authorList>
            <person name="Faddeeva-Vakhrusheva A."/>
            <person name="Derks M.F."/>
            <person name="Anvar S.Y."/>
            <person name="Agamennone V."/>
            <person name="Suring W."/>
            <person name="Smit S."/>
            <person name="van Straalen N.M."/>
            <person name="Roelofs D."/>
        </authorList>
    </citation>
    <scope>NUCLEOTIDE SEQUENCE [LARGE SCALE GENOMIC DNA]</scope>
    <source>
        <tissue evidence="14">Mixed pool</tissue>
    </source>
</reference>
<evidence type="ECO:0000256" key="6">
    <source>
        <dbReference type="ARBA" id="ARBA00023136"/>
    </source>
</evidence>
<dbReference type="Pfam" id="PF18139">
    <property type="entry name" value="LSDAT_euk"/>
    <property type="match status" value="1"/>
</dbReference>
<evidence type="ECO:0000256" key="10">
    <source>
        <dbReference type="SAM" id="Phobius"/>
    </source>
</evidence>
<feature type="region of interest" description="Disordered" evidence="9">
    <location>
        <begin position="1310"/>
        <end position="1331"/>
    </location>
</feature>
<feature type="transmembrane region" description="Helical" evidence="10">
    <location>
        <begin position="1110"/>
        <end position="1135"/>
    </location>
</feature>
<evidence type="ECO:0000256" key="7">
    <source>
        <dbReference type="ARBA" id="ARBA00023303"/>
    </source>
</evidence>
<evidence type="ECO:0000256" key="4">
    <source>
        <dbReference type="ARBA" id="ARBA00022989"/>
    </source>
</evidence>
<dbReference type="Pfam" id="PF00520">
    <property type="entry name" value="Ion_trans"/>
    <property type="match status" value="1"/>
</dbReference>
<dbReference type="STRING" id="48709.A0A1D2MX63"/>
<dbReference type="PANTHER" id="PTHR13800:SF1">
    <property type="entry name" value="TRANSIENT RECEPTOR POTENTIAL CATION CHANNEL TRPM"/>
    <property type="match status" value="1"/>
</dbReference>
<dbReference type="EMBL" id="LJIJ01000435">
    <property type="protein sequence ID" value="ODM97521.1"/>
    <property type="molecule type" value="Genomic_DNA"/>
</dbReference>
<evidence type="ECO:0000256" key="8">
    <source>
        <dbReference type="SAM" id="Coils"/>
    </source>
</evidence>
<keyword evidence="6 10" id="KW-0472">Membrane</keyword>
<keyword evidence="3 10" id="KW-0812">Transmembrane</keyword>
<gene>
    <name evidence="14" type="ORF">Ocin01_09158</name>
</gene>
<evidence type="ECO:0000256" key="9">
    <source>
        <dbReference type="SAM" id="MobiDB-lite"/>
    </source>
</evidence>
<dbReference type="GO" id="GO:0005886">
    <property type="term" value="C:plasma membrane"/>
    <property type="evidence" value="ECO:0007669"/>
    <property type="project" value="TreeGrafter"/>
</dbReference>
<dbReference type="OrthoDB" id="301415at2759"/>
<keyword evidence="5" id="KW-0406">Ion transport</keyword>
<evidence type="ECO:0000313" key="15">
    <source>
        <dbReference type="Proteomes" id="UP000094527"/>
    </source>
</evidence>
<dbReference type="Proteomes" id="UP000094527">
    <property type="component" value="Unassembled WGS sequence"/>
</dbReference>
<keyword evidence="8" id="KW-0175">Coiled coil</keyword>
<evidence type="ECO:0000256" key="3">
    <source>
        <dbReference type="ARBA" id="ARBA00022692"/>
    </source>
</evidence>
<evidence type="ECO:0000313" key="14">
    <source>
        <dbReference type="EMBL" id="ODM97521.1"/>
    </source>
</evidence>
<keyword evidence="4 10" id="KW-1133">Transmembrane helix</keyword>
<dbReference type="InterPro" id="IPR041491">
    <property type="entry name" value="TRPM_SLOG"/>
</dbReference>
<protein>
    <submittedName>
        <fullName evidence="14">Transient receptor potential cation channel trpm</fullName>
    </submittedName>
</protein>
<keyword evidence="2" id="KW-0813">Transport</keyword>
<dbReference type="InterPro" id="IPR057366">
    <property type="entry name" value="TRPM-like"/>
</dbReference>
<feature type="coiled-coil region" evidence="8">
    <location>
        <begin position="1272"/>
        <end position="1299"/>
    </location>
</feature>
<dbReference type="InterPro" id="IPR005821">
    <property type="entry name" value="Ion_trans_dom"/>
</dbReference>
<name>A0A1D2MX63_ORCCI</name>
<feature type="compositionally biased region" description="Basic and acidic residues" evidence="9">
    <location>
        <begin position="1313"/>
        <end position="1323"/>
    </location>
</feature>
<evidence type="ECO:0000256" key="1">
    <source>
        <dbReference type="ARBA" id="ARBA00004141"/>
    </source>
</evidence>
<feature type="domain" description="Ion transport" evidence="11">
    <location>
        <begin position="904"/>
        <end position="1143"/>
    </location>
</feature>
<evidence type="ECO:0000256" key="5">
    <source>
        <dbReference type="ARBA" id="ARBA00023065"/>
    </source>
</evidence>